<sequence>MDTPHVRFYQTTKFWLGFVLTVVVFSSLVKLGLWQKQRGNEKVALEQSLALRNEQPPVALSSLDLPLAHYGDHNYQRWIAMPVSAHLIPEPVLFFLDNQILDGTVGYLVLQMMRDIEKTNQRYLVELGFVAGGLDRQTLPSVSTLSEPVTLSGRLYKKMESPLGSELYNERFDLESTQQYRIQHLNTAQISALVDAELSAWVVQPTDTLTAYPHPWKPVSMNSAKHFGYSFQWFTMATVFAVVVSMAFWRSSLHRNRASKGKRKLASKRNLSSKHK</sequence>
<dbReference type="CDD" id="cd06662">
    <property type="entry name" value="SURF1"/>
    <property type="match status" value="1"/>
</dbReference>
<accession>A0AAU8BMP6</accession>
<gene>
    <name evidence="2" type="ORF">PG915_20850</name>
</gene>
<comment type="subcellular location">
    <subcellularLocation>
        <location evidence="1">Cell membrane</location>
        <topology evidence="1">Multi-pass membrane protein</topology>
    </subcellularLocation>
</comment>
<dbReference type="AlphaFoldDB" id="A0AAU8BMP6"/>
<keyword evidence="1" id="KW-1133">Transmembrane helix</keyword>
<dbReference type="KEGG" id="vck:PG915_20850"/>
<dbReference type="RefSeq" id="WP_353498920.1">
    <property type="nucleotide sequence ID" value="NZ_CP115921.1"/>
</dbReference>
<feature type="transmembrane region" description="Helical" evidence="1">
    <location>
        <begin position="227"/>
        <end position="249"/>
    </location>
</feature>
<keyword evidence="1" id="KW-0812">Transmembrane</keyword>
<organism evidence="2">
    <name type="scientific">Vibrio chaetopteri</name>
    <dbReference type="NCBI Taxonomy" id="3016528"/>
    <lineage>
        <taxon>Bacteria</taxon>
        <taxon>Pseudomonadati</taxon>
        <taxon>Pseudomonadota</taxon>
        <taxon>Gammaproteobacteria</taxon>
        <taxon>Vibrionales</taxon>
        <taxon>Vibrionaceae</taxon>
        <taxon>Vibrio</taxon>
    </lineage>
</organism>
<dbReference type="EMBL" id="CP115921">
    <property type="protein sequence ID" value="XCD17743.1"/>
    <property type="molecule type" value="Genomic_DNA"/>
</dbReference>
<dbReference type="GO" id="GO:0005886">
    <property type="term" value="C:plasma membrane"/>
    <property type="evidence" value="ECO:0007669"/>
    <property type="project" value="UniProtKB-SubCell"/>
</dbReference>
<dbReference type="InterPro" id="IPR002994">
    <property type="entry name" value="Surf1/Shy1"/>
</dbReference>
<evidence type="ECO:0000313" key="2">
    <source>
        <dbReference type="EMBL" id="XCD17743.1"/>
    </source>
</evidence>
<protein>
    <recommendedName>
        <fullName evidence="1">SURF1-like protein</fullName>
    </recommendedName>
</protein>
<keyword evidence="1" id="KW-1003">Cell membrane</keyword>
<feature type="transmembrane region" description="Helical" evidence="1">
    <location>
        <begin position="14"/>
        <end position="33"/>
    </location>
</feature>
<proteinExistence type="inferred from homology"/>
<dbReference type="PROSITE" id="PS50895">
    <property type="entry name" value="SURF1"/>
    <property type="match status" value="1"/>
</dbReference>
<comment type="similarity">
    <text evidence="1">Belongs to the SURF1 family.</text>
</comment>
<dbReference type="Pfam" id="PF02104">
    <property type="entry name" value="SURF1"/>
    <property type="match status" value="1"/>
</dbReference>
<keyword evidence="1" id="KW-0472">Membrane</keyword>
<evidence type="ECO:0000256" key="1">
    <source>
        <dbReference type="RuleBase" id="RU363076"/>
    </source>
</evidence>
<reference evidence="2" key="1">
    <citation type="submission" date="2023-01" db="EMBL/GenBank/DDBJ databases">
        <title>Vibrio sp. CB1-14 genome sequencing.</title>
        <authorList>
            <person name="Otstavnykh N."/>
            <person name="Isaeva M."/>
            <person name="Meleshko D."/>
        </authorList>
    </citation>
    <scope>NUCLEOTIDE SEQUENCE</scope>
    <source>
        <strain evidence="2">CB1-14</strain>
    </source>
</reference>
<name>A0AAU8BMP6_9VIBR</name>